<dbReference type="Pfam" id="PF13456">
    <property type="entry name" value="RVT_3"/>
    <property type="match status" value="1"/>
</dbReference>
<proteinExistence type="predicted"/>
<evidence type="ECO:0000313" key="2">
    <source>
        <dbReference type="EMBL" id="KAL2532745.1"/>
    </source>
</evidence>
<dbReference type="CDD" id="cd09279">
    <property type="entry name" value="RNase_HI_like"/>
    <property type="match status" value="1"/>
</dbReference>
<dbReference type="InterPro" id="IPR036397">
    <property type="entry name" value="RNaseH_sf"/>
</dbReference>
<dbReference type="PROSITE" id="PS50879">
    <property type="entry name" value="RNASE_H_1"/>
    <property type="match status" value="1"/>
</dbReference>
<protein>
    <recommendedName>
        <fullName evidence="1">RNase H type-1 domain-containing protein</fullName>
    </recommendedName>
</protein>
<evidence type="ECO:0000259" key="1">
    <source>
        <dbReference type="PROSITE" id="PS50879"/>
    </source>
</evidence>
<dbReference type="Proteomes" id="UP001604336">
    <property type="component" value="Unassembled WGS sequence"/>
</dbReference>
<reference evidence="3" key="1">
    <citation type="submission" date="2024-07" db="EMBL/GenBank/DDBJ databases">
        <title>Two chromosome-level genome assemblies of Korean endemic species Abeliophyllum distichum and Forsythia ovata (Oleaceae).</title>
        <authorList>
            <person name="Jang H."/>
        </authorList>
    </citation>
    <scope>NUCLEOTIDE SEQUENCE [LARGE SCALE GENOMIC DNA]</scope>
</reference>
<dbReference type="InterPro" id="IPR043502">
    <property type="entry name" value="DNA/RNA_pol_sf"/>
</dbReference>
<dbReference type="SUPFAM" id="SSF56672">
    <property type="entry name" value="DNA/RNA polymerases"/>
    <property type="match status" value="1"/>
</dbReference>
<gene>
    <name evidence="2" type="ORF">Adt_06096</name>
</gene>
<comment type="caution">
    <text evidence="2">The sequence shown here is derived from an EMBL/GenBank/DDBJ whole genome shotgun (WGS) entry which is preliminary data.</text>
</comment>
<sequence>MVNQGFRGLVGRNIEAYVDDIVVKSRLAKDHIVDLNEVFGVARKLKLKLNPTKCVWHIWQKILRIYDHSPRPETSGRLLKWAIELREFDNDFKPRTAIKAQALVDFIAELTFPEAPPINDKATWIIYVDRSSNSDGLGARVIILSMKAEELKYSLCFEFSATNNDAEYEAVITGLGLATQLGVTIVKIRSDSQLVVGQVLEEYEAKHRRMAAYLMKVRDLQQKFKKVPRKENERADTLARLASTNQKHLPTTANVQILSEPSTMLLIDVLELSDEFAR</sequence>
<dbReference type="AlphaFoldDB" id="A0ABD1V835"/>
<name>A0ABD1V835_9LAMI</name>
<evidence type="ECO:0000313" key="3">
    <source>
        <dbReference type="Proteomes" id="UP001604336"/>
    </source>
</evidence>
<dbReference type="InterPro" id="IPR002156">
    <property type="entry name" value="RNaseH_domain"/>
</dbReference>
<dbReference type="InterPro" id="IPR043128">
    <property type="entry name" value="Rev_trsase/Diguanyl_cyclase"/>
</dbReference>
<dbReference type="InterPro" id="IPR012337">
    <property type="entry name" value="RNaseH-like_sf"/>
</dbReference>
<dbReference type="Gene3D" id="3.30.420.10">
    <property type="entry name" value="Ribonuclease H-like superfamily/Ribonuclease H"/>
    <property type="match status" value="1"/>
</dbReference>
<accession>A0ABD1V835</accession>
<dbReference type="PANTHER" id="PTHR48475">
    <property type="entry name" value="RIBONUCLEASE H"/>
    <property type="match status" value="1"/>
</dbReference>
<dbReference type="SUPFAM" id="SSF53098">
    <property type="entry name" value="Ribonuclease H-like"/>
    <property type="match status" value="1"/>
</dbReference>
<dbReference type="PANTHER" id="PTHR48475:SF2">
    <property type="entry name" value="RIBONUCLEASE H"/>
    <property type="match status" value="1"/>
</dbReference>
<feature type="domain" description="RNase H type-1" evidence="1">
    <location>
        <begin position="120"/>
        <end position="244"/>
    </location>
</feature>
<keyword evidence="3" id="KW-1185">Reference proteome</keyword>
<dbReference type="Gene3D" id="3.30.70.270">
    <property type="match status" value="1"/>
</dbReference>
<dbReference type="EMBL" id="JBFOLK010000002">
    <property type="protein sequence ID" value="KAL2532745.1"/>
    <property type="molecule type" value="Genomic_DNA"/>
</dbReference>
<organism evidence="2 3">
    <name type="scientific">Abeliophyllum distichum</name>
    <dbReference type="NCBI Taxonomy" id="126358"/>
    <lineage>
        <taxon>Eukaryota</taxon>
        <taxon>Viridiplantae</taxon>
        <taxon>Streptophyta</taxon>
        <taxon>Embryophyta</taxon>
        <taxon>Tracheophyta</taxon>
        <taxon>Spermatophyta</taxon>
        <taxon>Magnoliopsida</taxon>
        <taxon>eudicotyledons</taxon>
        <taxon>Gunneridae</taxon>
        <taxon>Pentapetalae</taxon>
        <taxon>asterids</taxon>
        <taxon>lamiids</taxon>
        <taxon>Lamiales</taxon>
        <taxon>Oleaceae</taxon>
        <taxon>Forsythieae</taxon>
        <taxon>Abeliophyllum</taxon>
    </lineage>
</organism>